<feature type="non-terminal residue" evidence="1">
    <location>
        <position position="40"/>
    </location>
</feature>
<proteinExistence type="predicted"/>
<accession>A0A383CJ73</accession>
<sequence length="40" mass="4492">MYRSYQKIDRRKSRVIHLGNIKIGGGAPISVQTMTNTITS</sequence>
<dbReference type="AlphaFoldDB" id="A0A383CJ73"/>
<reference evidence="1" key="1">
    <citation type="submission" date="2018-05" db="EMBL/GenBank/DDBJ databases">
        <authorList>
            <person name="Lanie J.A."/>
            <person name="Ng W.-L."/>
            <person name="Kazmierczak K.M."/>
            <person name="Andrzejewski T.M."/>
            <person name="Davidsen T.M."/>
            <person name="Wayne K.J."/>
            <person name="Tettelin H."/>
            <person name="Glass J.I."/>
            <person name="Rusch D."/>
            <person name="Podicherti R."/>
            <person name="Tsui H.-C.T."/>
            <person name="Winkler M.E."/>
        </authorList>
    </citation>
    <scope>NUCLEOTIDE SEQUENCE</scope>
</reference>
<dbReference type="Gene3D" id="3.20.20.20">
    <property type="entry name" value="Dihydropteroate synthase-like"/>
    <property type="match status" value="1"/>
</dbReference>
<dbReference type="EMBL" id="UINC01209420">
    <property type="protein sequence ID" value="SVE32426.1"/>
    <property type="molecule type" value="Genomic_DNA"/>
</dbReference>
<gene>
    <name evidence="1" type="ORF">METZ01_LOCUS485280</name>
</gene>
<dbReference type="InterPro" id="IPR011005">
    <property type="entry name" value="Dihydropteroate_synth-like_sf"/>
</dbReference>
<name>A0A383CJ73_9ZZZZ</name>
<organism evidence="1">
    <name type="scientific">marine metagenome</name>
    <dbReference type="NCBI Taxonomy" id="408172"/>
    <lineage>
        <taxon>unclassified sequences</taxon>
        <taxon>metagenomes</taxon>
        <taxon>ecological metagenomes</taxon>
    </lineage>
</organism>
<evidence type="ECO:0000313" key="1">
    <source>
        <dbReference type="EMBL" id="SVE32426.1"/>
    </source>
</evidence>
<evidence type="ECO:0008006" key="2">
    <source>
        <dbReference type="Google" id="ProtNLM"/>
    </source>
</evidence>
<protein>
    <recommendedName>
        <fullName evidence="2">4-hydroxy-3-methylbut-2-en-1-yl diphosphate synthase</fullName>
    </recommendedName>
</protein>